<dbReference type="Pfam" id="PF00069">
    <property type="entry name" value="Pkinase"/>
    <property type="match status" value="1"/>
</dbReference>
<gene>
    <name evidence="10" type="ORF">DAKH74_058060</name>
</gene>
<dbReference type="PROSITE" id="PS00107">
    <property type="entry name" value="PROTEIN_KINASE_ATP"/>
    <property type="match status" value="1"/>
</dbReference>
<dbReference type="Gene3D" id="1.10.510.10">
    <property type="entry name" value="Transferase(Phosphotransferase) domain 1"/>
    <property type="match status" value="1"/>
</dbReference>
<evidence type="ECO:0000256" key="1">
    <source>
        <dbReference type="ARBA" id="ARBA00006529"/>
    </source>
</evidence>
<evidence type="ECO:0000256" key="5">
    <source>
        <dbReference type="ARBA" id="ARBA00022777"/>
    </source>
</evidence>
<feature type="domain" description="Protein kinase" evidence="9">
    <location>
        <begin position="1323"/>
        <end position="1616"/>
    </location>
</feature>
<dbReference type="GO" id="GO:0004709">
    <property type="term" value="F:MAP kinase kinase kinase activity"/>
    <property type="evidence" value="ECO:0007669"/>
    <property type="project" value="InterPro"/>
</dbReference>
<evidence type="ECO:0000313" key="11">
    <source>
        <dbReference type="Proteomes" id="UP001377567"/>
    </source>
</evidence>
<proteinExistence type="inferred from homology"/>
<feature type="compositionally biased region" description="Basic and acidic residues" evidence="8">
    <location>
        <begin position="1492"/>
        <end position="1505"/>
    </location>
</feature>
<feature type="region of interest" description="Disordered" evidence="8">
    <location>
        <begin position="1"/>
        <end position="56"/>
    </location>
</feature>
<feature type="binding site" evidence="7">
    <location>
        <position position="1352"/>
    </location>
    <ligand>
        <name>ATP</name>
        <dbReference type="ChEBI" id="CHEBI:30616"/>
    </ligand>
</feature>
<dbReference type="PROSITE" id="PS00108">
    <property type="entry name" value="PROTEIN_KINASE_ST"/>
    <property type="match status" value="1"/>
</dbReference>
<dbReference type="GO" id="GO:0038066">
    <property type="term" value="P:p38MAPK cascade"/>
    <property type="evidence" value="ECO:0007669"/>
    <property type="project" value="TreeGrafter"/>
</dbReference>
<reference evidence="10 11" key="1">
    <citation type="journal article" date="2023" name="Elife">
        <title>Identification of key yeast species and microbe-microbe interactions impacting larval growth of Drosophila in the wild.</title>
        <authorList>
            <person name="Mure A."/>
            <person name="Sugiura Y."/>
            <person name="Maeda R."/>
            <person name="Honda K."/>
            <person name="Sakurai N."/>
            <person name="Takahashi Y."/>
            <person name="Watada M."/>
            <person name="Katoh T."/>
            <person name="Gotoh A."/>
            <person name="Gotoh Y."/>
            <person name="Taniguchi I."/>
            <person name="Nakamura K."/>
            <person name="Hayashi T."/>
            <person name="Katayama T."/>
            <person name="Uemura T."/>
            <person name="Hattori Y."/>
        </authorList>
    </citation>
    <scope>NUCLEOTIDE SEQUENCE [LARGE SCALE GENOMIC DNA]</scope>
    <source>
        <strain evidence="10 11">KH-74</strain>
    </source>
</reference>
<feature type="compositionally biased region" description="Polar residues" evidence="8">
    <location>
        <begin position="110"/>
        <end position="120"/>
    </location>
</feature>
<dbReference type="GO" id="GO:0005737">
    <property type="term" value="C:cytoplasm"/>
    <property type="evidence" value="ECO:0007669"/>
    <property type="project" value="InterPro"/>
</dbReference>
<dbReference type="PANTHER" id="PTHR48016">
    <property type="entry name" value="MAP KINASE KINASE KINASE SSK2-RELATED-RELATED"/>
    <property type="match status" value="1"/>
</dbReference>
<evidence type="ECO:0000259" key="9">
    <source>
        <dbReference type="PROSITE" id="PS50011"/>
    </source>
</evidence>
<evidence type="ECO:0000313" key="10">
    <source>
        <dbReference type="EMBL" id="GMM59189.1"/>
    </source>
</evidence>
<dbReference type="InterPro" id="IPR050538">
    <property type="entry name" value="MAP_kinase_kinase_kinase"/>
</dbReference>
<dbReference type="SUPFAM" id="SSF56112">
    <property type="entry name" value="Protein kinase-like (PK-like)"/>
    <property type="match status" value="1"/>
</dbReference>
<evidence type="ECO:0000256" key="4">
    <source>
        <dbReference type="ARBA" id="ARBA00022741"/>
    </source>
</evidence>
<comment type="similarity">
    <text evidence="1">Belongs to the protein kinase superfamily. STE Ser/Thr protein kinase family. MAP kinase kinase kinase subfamily.</text>
</comment>
<dbReference type="PROSITE" id="PS50011">
    <property type="entry name" value="PROTEIN_KINASE_DOM"/>
    <property type="match status" value="1"/>
</dbReference>
<feature type="region of interest" description="Disordered" evidence="8">
    <location>
        <begin position="182"/>
        <end position="236"/>
    </location>
</feature>
<dbReference type="InterPro" id="IPR008271">
    <property type="entry name" value="Ser/Thr_kinase_AS"/>
</dbReference>
<feature type="compositionally biased region" description="Polar residues" evidence="8">
    <location>
        <begin position="160"/>
        <end position="169"/>
    </location>
</feature>
<dbReference type="GO" id="GO:0005524">
    <property type="term" value="F:ATP binding"/>
    <property type="evidence" value="ECO:0007669"/>
    <property type="project" value="UniProtKB-UniRule"/>
</dbReference>
<keyword evidence="3" id="KW-0808">Transferase</keyword>
<protein>
    <submittedName>
        <fullName evidence="10">Mitogen-activated protein kinase kinase kinase</fullName>
    </submittedName>
</protein>
<dbReference type="EMBL" id="BTGD01000027">
    <property type="protein sequence ID" value="GMM59189.1"/>
    <property type="molecule type" value="Genomic_DNA"/>
</dbReference>
<dbReference type="PIRSF" id="PIRSF037579">
    <property type="entry name" value="MAPKKK_SSK22"/>
    <property type="match status" value="1"/>
</dbReference>
<dbReference type="GO" id="GO:0051403">
    <property type="term" value="P:stress-activated MAPK cascade"/>
    <property type="evidence" value="ECO:0007669"/>
    <property type="project" value="InterPro"/>
</dbReference>
<dbReference type="InterPro" id="IPR017441">
    <property type="entry name" value="Protein_kinase_ATP_BS"/>
</dbReference>
<feature type="region of interest" description="Disordered" evidence="8">
    <location>
        <begin position="75"/>
        <end position="121"/>
    </location>
</feature>
<evidence type="ECO:0000256" key="7">
    <source>
        <dbReference type="PROSITE-ProRule" id="PRU10141"/>
    </source>
</evidence>
<comment type="caution">
    <text evidence="10">The sequence shown here is derived from an EMBL/GenBank/DDBJ whole genome shotgun (WGS) entry which is preliminary data.</text>
</comment>
<sequence length="1651" mass="185697">MSDNDYFSYKAASPPSDRTARLNKNFKLNTNIPLQPHHRGAHTPVSPGSNGLQVPSSASLSNALGINQFVAPSQASLGVSRQGQLKRHSSRRGSGSTSSSAHSSRRPSTGTTAPVLNKLTSPAKVNMNLKLDIDSQTGGIQGPMGKRGASQPAQGGHGSNPESSVSTPTLVLPPELASLNTVNSSNALSSPQLPQASVHRSPSLHDATSSNNIHTVGNTPPQEALSSNSSSRSVTMAQSNSVNLRAFKKQYVLNEKLYLEKMKNTLHSDDYYTRRIGLPALSDDDDNYYEDLDVDLDDHFSDHNGKGTPGDDTEFGASFAGGSHMHSNRDNLVAISPKYLLHQLQWVKKNNPEEGPLIDKLNKLQKMEYKYLIKQHKAHDARPEDPGEGGTPVRGVQGGIAAAEKSCMDDIEQFPIISERLNWQTMLSNVLKGDIVLSEKNKLADQVRTPAMKTQLSDDIWYELKAWMNGKSKDDIVKSVKILRDSSDEVFDEILAFRIADEHRGNLTHVEMALLDITDRYYRTIDYWPNMKQMKRDKPITKSSEFVDRLTVFNGWLNIKRYSDIRMRQLKEWVGNEDLDVVRQFTTPSVSSNPSLYAHSTRSFAELVMKEKDIEDIFEKKIFSPLAPWIAKAKALLIQYADTLEGLNIQIDGTVLNQLLLFPMKLIKEIIIIRLSYAKKLKNPTMMIIDQMIEDFSSYIRLSVQLKCAIMEYSHGCPMRIEQDPKFDNTVLEAISYLFTLLHYKVLDTSKTSFRALRGPEILLKYWEELKNVGQYIDNSGKLIANEFNKLTLRILHKLHAYLLQQQDHPPKLKTSAEAEKWLVEVFENLGSMKRKLNRFTNVLTRAFQNSVFYDINDHAALLDNLKNTGHFLIYTGGDLETNGIYLIGSSELLGCEDEQILRILNNCDIGSDLIPRIEKNNSLVRYNNTEYYFERRAYGSVSKDQHLYASNYYTNEGGSTRSINGAMRSSENMRSGADHDIDWDKRTVSVGQSNTGATQEYNTVESEMLDLELKLQSLGYILILCPANPMLWEGDMYNLSSENPLLFEKFKLKLKPNKLALLNQGSSYALEYQTDKFQQIAEDTVTFIERKCSFSTIESNLQRINKAYFRFTYNVLNNYTKFFSTFKAACSNSESLNGIFLFTRDFGRYFLKVNVANYEKKSVIILLMVRLSIRWLAFIIDECDPTDQKTFRWCVQAMEFAMHMTSGHNIMALDPAQFTELKQKIAACMSLLISHFDVMGARATESDKTTLQQRININIHQDFDGDATLKLNSELRLEAISKLEQSTKKNPRLTGKVLDDADKGNKYLLSLASSLSNVSIRWQKRDFVGGGTFGKVYSAINLDNGDILAVKEIRIQDSNTMKKIFPSIKEEMEVLEMLNHPNIVQYYGVEVHREKVNIFMEYCEGGSLASLLEHGRIEDEMVTQVYTLELLEGLAYLHQSGVVHRDIKPENILLDFNGVIKYVDFGAAKKIARNGTIMARFSLSGSSSDHGSSDKRGQDSHNSNDEIPTGLQEMMGTPMYMAPESITGSASKGKFGADDVWSLGCVVLEMITGRRPWSNLDNEWAIMYHVAAGHLPQQPAADEVSAAGRHFLSKCLVQSPSKRSTAVELLVDPWIVEIRELAFGPAEDAQALMTPALEPEPKMQSVPETD</sequence>
<evidence type="ECO:0000256" key="2">
    <source>
        <dbReference type="ARBA" id="ARBA00022527"/>
    </source>
</evidence>
<keyword evidence="11" id="KW-1185">Reference proteome</keyword>
<evidence type="ECO:0000256" key="3">
    <source>
        <dbReference type="ARBA" id="ARBA00022679"/>
    </source>
</evidence>
<dbReference type="InterPro" id="IPR017240">
    <property type="entry name" value="MAPKKK_Ssk2/Ssk22"/>
</dbReference>
<keyword evidence="5 10" id="KW-0418">Kinase</keyword>
<feature type="compositionally biased region" description="Polar residues" evidence="8">
    <location>
        <begin position="46"/>
        <end position="56"/>
    </location>
</feature>
<feature type="compositionally biased region" description="Low complexity" evidence="8">
    <location>
        <begin position="92"/>
        <end position="109"/>
    </location>
</feature>
<accession>A0AAV5S5M5</accession>
<name>A0AAV5S5M5_MAUHU</name>
<dbReference type="InterPro" id="IPR000719">
    <property type="entry name" value="Prot_kinase_dom"/>
</dbReference>
<feature type="region of interest" description="Disordered" evidence="8">
    <location>
        <begin position="134"/>
        <end position="169"/>
    </location>
</feature>
<keyword evidence="2" id="KW-0723">Serine/threonine-protein kinase</keyword>
<dbReference type="PANTHER" id="PTHR48016:SF32">
    <property type="entry name" value="MITOGEN-ACTIVATED PROTEIN KINASE KINASE KINASE 4"/>
    <property type="match status" value="1"/>
</dbReference>
<feature type="region of interest" description="Disordered" evidence="8">
    <location>
        <begin position="1485"/>
        <end position="1512"/>
    </location>
</feature>
<keyword evidence="4 7" id="KW-0547">Nucleotide-binding</keyword>
<dbReference type="Proteomes" id="UP001377567">
    <property type="component" value="Unassembled WGS sequence"/>
</dbReference>
<dbReference type="SMART" id="SM00220">
    <property type="entry name" value="S_TKc"/>
    <property type="match status" value="1"/>
</dbReference>
<keyword evidence="6 7" id="KW-0067">ATP-binding</keyword>
<evidence type="ECO:0000256" key="8">
    <source>
        <dbReference type="SAM" id="MobiDB-lite"/>
    </source>
</evidence>
<evidence type="ECO:0000256" key="6">
    <source>
        <dbReference type="ARBA" id="ARBA00022840"/>
    </source>
</evidence>
<organism evidence="10 11">
    <name type="scientific">Maudiozyma humilis</name>
    <name type="common">Sour dough yeast</name>
    <name type="synonym">Kazachstania humilis</name>
    <dbReference type="NCBI Taxonomy" id="51915"/>
    <lineage>
        <taxon>Eukaryota</taxon>
        <taxon>Fungi</taxon>
        <taxon>Dikarya</taxon>
        <taxon>Ascomycota</taxon>
        <taxon>Saccharomycotina</taxon>
        <taxon>Saccharomycetes</taxon>
        <taxon>Saccharomycetales</taxon>
        <taxon>Saccharomycetaceae</taxon>
        <taxon>Maudiozyma</taxon>
    </lineage>
</organism>
<dbReference type="InterPro" id="IPR011009">
    <property type="entry name" value="Kinase-like_dom_sf"/>
</dbReference>
<dbReference type="CDD" id="cd06626">
    <property type="entry name" value="STKc_MEKK4"/>
    <property type="match status" value="1"/>
</dbReference>
<feature type="region of interest" description="Disordered" evidence="8">
    <location>
        <begin position="300"/>
        <end position="321"/>
    </location>
</feature>